<reference evidence="1" key="1">
    <citation type="submission" date="2016-11" db="EMBL/GenBank/DDBJ databases">
        <authorList>
            <person name="Varghese N."/>
            <person name="Submissions S."/>
        </authorList>
    </citation>
    <scope>NUCLEOTIDE SEQUENCE [LARGE SCALE GENOMIC DNA]</scope>
    <source>
        <strain evidence="1">DSM 16785</strain>
    </source>
</reference>
<protein>
    <submittedName>
        <fullName evidence="1">Uncharacterized protein</fullName>
    </submittedName>
</protein>
<dbReference type="Proteomes" id="UP000184334">
    <property type="component" value="Unassembled WGS sequence"/>
</dbReference>
<dbReference type="EMBL" id="FQUI01000005">
    <property type="protein sequence ID" value="SHE47346.1"/>
    <property type="molecule type" value="Genomic_DNA"/>
</dbReference>
<comment type="caution">
    <text evidence="1">The sequence shown here is derived from an EMBL/GenBank/DDBJ whole genome shotgun (WGS) entry which is preliminary data.</text>
</comment>
<keyword evidence="2" id="KW-1185">Reference proteome</keyword>
<dbReference type="RefSeq" id="WP_072863104.1">
    <property type="nucleotide sequence ID" value="NZ_FQUI01000005.1"/>
</dbReference>
<evidence type="ECO:0000313" key="1">
    <source>
        <dbReference type="EMBL" id="SHE47346.1"/>
    </source>
</evidence>
<dbReference type="AlphaFoldDB" id="A0A1M4TSG2"/>
<accession>A0A1M4TSG2</accession>
<proteinExistence type="predicted"/>
<name>A0A1M4TSG2_MARH1</name>
<evidence type="ECO:0000313" key="2">
    <source>
        <dbReference type="Proteomes" id="UP000184334"/>
    </source>
</evidence>
<organism evidence="1 2">
    <name type="scientific">Marinitoga hydrogenitolerans (strain DSM 16785 / JCM 12826 / AT1271)</name>
    <dbReference type="NCBI Taxonomy" id="1122195"/>
    <lineage>
        <taxon>Bacteria</taxon>
        <taxon>Thermotogati</taxon>
        <taxon>Thermotogota</taxon>
        <taxon>Thermotogae</taxon>
        <taxon>Petrotogales</taxon>
        <taxon>Petrotogaceae</taxon>
        <taxon>Marinitoga</taxon>
    </lineage>
</organism>
<gene>
    <name evidence="1" type="ORF">SAMN02745164_00493</name>
</gene>
<dbReference type="STRING" id="1122195.SAMN02745164_00493"/>
<sequence>MQLATVFSWFWRDRLNWELSDSEIALFFAILAEINRTRGKNNNLLESRISIGTPKLELLAGISRAEIYRARNRLKQYGLINFISGKGKKNYATYFLGNEFKKVSHIETVTETVSGTVSETLSETLSETRYKNIDIDKDIDIIKKEKKFKKEKKKFLEFVFLKEEEYEKLVERFGKTIIDEYIEKLNNYIGSKGKKYKSHYHTILNWLKKDNIDELPKLVNETSLLNENDGVENYEITKPELRKFI</sequence>
<dbReference type="OrthoDB" id="48987at2"/>